<gene>
    <name evidence="8" type="ORF">GCM10007049_33580</name>
</gene>
<accession>A0A918Q8A6</accession>
<feature type="binding site" evidence="7">
    <location>
        <position position="211"/>
    </location>
    <ligand>
        <name>pyruvate</name>
        <dbReference type="ChEBI" id="CHEBI:15361"/>
    </ligand>
</feature>
<reference evidence="8" key="2">
    <citation type="submission" date="2020-09" db="EMBL/GenBank/DDBJ databases">
        <authorList>
            <person name="Sun Q."/>
            <person name="Kim S."/>
        </authorList>
    </citation>
    <scope>NUCLEOTIDE SEQUENCE</scope>
    <source>
        <strain evidence="8">KCTC 12368</strain>
    </source>
</reference>
<evidence type="ECO:0000313" key="8">
    <source>
        <dbReference type="EMBL" id="GGZ37640.1"/>
    </source>
</evidence>
<dbReference type="Pfam" id="PF00701">
    <property type="entry name" value="DHDPS"/>
    <property type="match status" value="1"/>
</dbReference>
<keyword evidence="2" id="KW-0963">Cytoplasm</keyword>
<comment type="subcellular location">
    <subcellularLocation>
        <location evidence="1">Cytoplasm</location>
    </subcellularLocation>
</comment>
<protein>
    <submittedName>
        <fullName evidence="8">N-acetylneuraminate lyase</fullName>
    </submittedName>
</protein>
<dbReference type="PANTHER" id="PTHR12128">
    <property type="entry name" value="DIHYDRODIPICOLINATE SYNTHASE"/>
    <property type="match status" value="1"/>
</dbReference>
<feature type="active site" description="Schiff-base intermediate with substrate" evidence="6">
    <location>
        <position position="169"/>
    </location>
</feature>
<dbReference type="InterPro" id="IPR013785">
    <property type="entry name" value="Aldolase_TIM"/>
</dbReference>
<evidence type="ECO:0000256" key="1">
    <source>
        <dbReference type="ARBA" id="ARBA00004496"/>
    </source>
</evidence>
<dbReference type="Proteomes" id="UP000619457">
    <property type="component" value="Unassembled WGS sequence"/>
</dbReference>
<keyword evidence="3 5" id="KW-0456">Lyase</keyword>
<dbReference type="RefSeq" id="WP_018475764.1">
    <property type="nucleotide sequence ID" value="NZ_BMWX01000007.1"/>
</dbReference>
<evidence type="ECO:0000256" key="5">
    <source>
        <dbReference type="PIRNR" id="PIRNR001365"/>
    </source>
</evidence>
<feature type="binding site" evidence="7">
    <location>
        <position position="49"/>
    </location>
    <ligand>
        <name>pyruvate</name>
        <dbReference type="ChEBI" id="CHEBI:15361"/>
    </ligand>
</feature>
<keyword evidence="9" id="KW-1185">Reference proteome</keyword>
<reference evidence="8" key="1">
    <citation type="journal article" date="2014" name="Int. J. Syst. Evol. Microbiol.">
        <title>Complete genome sequence of Corynebacterium casei LMG S-19264T (=DSM 44701T), isolated from a smear-ripened cheese.</title>
        <authorList>
            <consortium name="US DOE Joint Genome Institute (JGI-PGF)"/>
            <person name="Walter F."/>
            <person name="Albersmeier A."/>
            <person name="Kalinowski J."/>
            <person name="Ruckert C."/>
        </authorList>
    </citation>
    <scope>NUCLEOTIDE SEQUENCE</scope>
    <source>
        <strain evidence="8">KCTC 12368</strain>
    </source>
</reference>
<name>A0A918Q8A6_9BACT</name>
<evidence type="ECO:0000256" key="2">
    <source>
        <dbReference type="ARBA" id="ARBA00022490"/>
    </source>
</evidence>
<comment type="caution">
    <text evidence="8">The sequence shown here is derived from an EMBL/GenBank/DDBJ whole genome shotgun (WGS) entry which is preliminary data.</text>
</comment>
<dbReference type="PIRSF" id="PIRSF001365">
    <property type="entry name" value="DHDPS"/>
    <property type="match status" value="1"/>
</dbReference>
<comment type="similarity">
    <text evidence="5">Belongs to the DapA family.</text>
</comment>
<feature type="active site" description="Proton donor/acceptor" evidence="6">
    <location>
        <position position="139"/>
    </location>
</feature>
<dbReference type="PANTHER" id="PTHR12128:SF21">
    <property type="entry name" value="N-ACETYLNEURAMINATE LYASE"/>
    <property type="match status" value="1"/>
</dbReference>
<dbReference type="GO" id="GO:0016829">
    <property type="term" value="F:lyase activity"/>
    <property type="evidence" value="ECO:0007669"/>
    <property type="project" value="UniProtKB-KW"/>
</dbReference>
<evidence type="ECO:0000256" key="4">
    <source>
        <dbReference type="ARBA" id="ARBA00023277"/>
    </source>
</evidence>
<dbReference type="PRINTS" id="PR00146">
    <property type="entry name" value="DHPICSNTHASE"/>
</dbReference>
<evidence type="ECO:0000256" key="6">
    <source>
        <dbReference type="PIRSR" id="PIRSR001365-1"/>
    </source>
</evidence>
<evidence type="ECO:0000313" key="9">
    <source>
        <dbReference type="Proteomes" id="UP000619457"/>
    </source>
</evidence>
<dbReference type="Gene3D" id="3.20.20.70">
    <property type="entry name" value="Aldolase class I"/>
    <property type="match status" value="1"/>
</dbReference>
<dbReference type="AlphaFoldDB" id="A0A918Q8A6"/>
<organism evidence="8 9">
    <name type="scientific">Echinicola pacifica</name>
    <dbReference type="NCBI Taxonomy" id="346377"/>
    <lineage>
        <taxon>Bacteria</taxon>
        <taxon>Pseudomonadati</taxon>
        <taxon>Bacteroidota</taxon>
        <taxon>Cytophagia</taxon>
        <taxon>Cytophagales</taxon>
        <taxon>Cyclobacteriaceae</taxon>
        <taxon>Echinicola</taxon>
    </lineage>
</organism>
<dbReference type="GO" id="GO:0005737">
    <property type="term" value="C:cytoplasm"/>
    <property type="evidence" value="ECO:0007669"/>
    <property type="project" value="UniProtKB-SubCell"/>
</dbReference>
<dbReference type="EMBL" id="BMWX01000007">
    <property type="protein sequence ID" value="GGZ37640.1"/>
    <property type="molecule type" value="Genomic_DNA"/>
</dbReference>
<keyword evidence="4" id="KW-0119">Carbohydrate metabolism</keyword>
<evidence type="ECO:0000256" key="7">
    <source>
        <dbReference type="PIRSR" id="PIRSR001365-2"/>
    </source>
</evidence>
<proteinExistence type="inferred from homology"/>
<dbReference type="SMART" id="SM01130">
    <property type="entry name" value="DHDPS"/>
    <property type="match status" value="1"/>
</dbReference>
<evidence type="ECO:0000256" key="3">
    <source>
        <dbReference type="ARBA" id="ARBA00023239"/>
    </source>
</evidence>
<dbReference type="InterPro" id="IPR002220">
    <property type="entry name" value="DapA-like"/>
</dbReference>
<sequence>MKFEKIKGLIAATFTPYNKHGELNLSQIPSLAHSLKSHQLAGAFIAGTTGEGAALTLEEKMKLFEAWAPFSHSNFKIMAMLGGTNQKEAILLAAKARELKFHGIALTAPYYMRPSTVKQLVDYFEPIAEVAPQQAFYFYHIPLLSKVDLPMLDFLEEAGRRIPNFAGIKYTHNDLMEFNRCLRYEQGKYDLLWGWDETMLAGLAMGAEGAVGSTYNYAAPLYHLLAEAYKNGDMLEARKYQEKSIDMISLFSEFGGAACGKAIMKLCGLDCGQFRSPVKQLREQDYEQLQGKLEALDFFQFSVKSEQS</sequence>
<dbReference type="SUPFAM" id="SSF51569">
    <property type="entry name" value="Aldolase"/>
    <property type="match status" value="1"/>
</dbReference>